<dbReference type="RefSeq" id="WP_157387747.1">
    <property type="nucleotide sequence ID" value="NZ_WRPP01000002.1"/>
</dbReference>
<reference evidence="4 5" key="1">
    <citation type="submission" date="2019-12" db="EMBL/GenBank/DDBJ databases">
        <title>Nocardia sp. nov. ET3-3 isolated from soil.</title>
        <authorList>
            <person name="Kanchanasin P."/>
            <person name="Tanasupawat S."/>
            <person name="Yuki M."/>
            <person name="Kudo T."/>
        </authorList>
    </citation>
    <scope>NUCLEOTIDE SEQUENCE [LARGE SCALE GENOMIC DNA]</scope>
    <source>
        <strain evidence="4 5">ET3-3</strain>
    </source>
</reference>
<dbReference type="PANTHER" id="PTHR48107:SF7">
    <property type="entry name" value="RE15974P"/>
    <property type="match status" value="1"/>
</dbReference>
<evidence type="ECO:0000313" key="5">
    <source>
        <dbReference type="Proteomes" id="UP000466794"/>
    </source>
</evidence>
<accession>A0A7K1UV46</accession>
<dbReference type="InterPro" id="IPR036291">
    <property type="entry name" value="NAD(P)-bd_dom_sf"/>
</dbReference>
<dbReference type="InterPro" id="IPR020904">
    <property type="entry name" value="Sc_DH/Rdtase_CS"/>
</dbReference>
<dbReference type="FunFam" id="3.40.50.720:FF:000084">
    <property type="entry name" value="Short-chain dehydrogenase reductase"/>
    <property type="match status" value="1"/>
</dbReference>
<feature type="domain" description="Ketoreductase" evidence="3">
    <location>
        <begin position="5"/>
        <end position="183"/>
    </location>
</feature>
<evidence type="ECO:0000313" key="4">
    <source>
        <dbReference type="EMBL" id="MVU78205.1"/>
    </source>
</evidence>
<gene>
    <name evidence="4" type="ORF">GPX89_13235</name>
</gene>
<dbReference type="EMBL" id="WRPP01000002">
    <property type="protein sequence ID" value="MVU78205.1"/>
    <property type="molecule type" value="Genomic_DNA"/>
</dbReference>
<keyword evidence="5" id="KW-1185">Reference proteome</keyword>
<comment type="similarity">
    <text evidence="1">Belongs to the short-chain dehydrogenases/reductases (SDR) family.</text>
</comment>
<proteinExistence type="inferred from homology"/>
<evidence type="ECO:0000259" key="3">
    <source>
        <dbReference type="SMART" id="SM00822"/>
    </source>
</evidence>
<dbReference type="SMART" id="SM00822">
    <property type="entry name" value="PKS_KR"/>
    <property type="match status" value="1"/>
</dbReference>
<comment type="caution">
    <text evidence="4">The sequence shown here is derived from an EMBL/GenBank/DDBJ whole genome shotgun (WGS) entry which is preliminary data.</text>
</comment>
<dbReference type="AlphaFoldDB" id="A0A7K1UV46"/>
<dbReference type="Pfam" id="PF13561">
    <property type="entry name" value="adh_short_C2"/>
    <property type="match status" value="1"/>
</dbReference>
<evidence type="ECO:0000256" key="1">
    <source>
        <dbReference type="ARBA" id="ARBA00006484"/>
    </source>
</evidence>
<keyword evidence="2" id="KW-0560">Oxidoreductase</keyword>
<dbReference type="Proteomes" id="UP000466794">
    <property type="component" value="Unassembled WGS sequence"/>
</dbReference>
<dbReference type="PRINTS" id="PR00081">
    <property type="entry name" value="GDHRDH"/>
</dbReference>
<name>A0A7K1UV46_9NOCA</name>
<sequence>MSNTPTVIVTGSASGIGRAVAERLGSQGAAVVVNYRSNAAAAEQVVAIIRAAGGDATAVAADVTVPEQVQRLFDVARDRYGDPAVVVHSAAVTHFTPLAQATDADYDRVFDANTRATFATLRAAARHVTDDGRIIVISSGAAILPRPTAGLYAASKAAGDQLVRVLATELAPRRITVNSVRPGPTRTETVAATLRDDQLSAITADIPLGRLAEPAEIADVVAFLASDAARWITGQTLHASGGMF</sequence>
<dbReference type="InterPro" id="IPR002347">
    <property type="entry name" value="SDR_fam"/>
</dbReference>
<dbReference type="InterPro" id="IPR057326">
    <property type="entry name" value="KR_dom"/>
</dbReference>
<dbReference type="PANTHER" id="PTHR48107">
    <property type="entry name" value="NADPH-DEPENDENT ALDEHYDE REDUCTASE-LIKE PROTEIN, CHLOROPLASTIC-RELATED"/>
    <property type="match status" value="1"/>
</dbReference>
<protein>
    <submittedName>
        <fullName evidence="4">SDR family oxidoreductase</fullName>
    </submittedName>
</protein>
<organism evidence="4 5">
    <name type="scientific">Nocardia terrae</name>
    <dbReference type="NCBI Taxonomy" id="2675851"/>
    <lineage>
        <taxon>Bacteria</taxon>
        <taxon>Bacillati</taxon>
        <taxon>Actinomycetota</taxon>
        <taxon>Actinomycetes</taxon>
        <taxon>Mycobacteriales</taxon>
        <taxon>Nocardiaceae</taxon>
        <taxon>Nocardia</taxon>
    </lineage>
</organism>
<evidence type="ECO:0000256" key="2">
    <source>
        <dbReference type="ARBA" id="ARBA00023002"/>
    </source>
</evidence>
<dbReference type="PROSITE" id="PS00061">
    <property type="entry name" value="ADH_SHORT"/>
    <property type="match status" value="1"/>
</dbReference>
<dbReference type="Gene3D" id="3.40.50.720">
    <property type="entry name" value="NAD(P)-binding Rossmann-like Domain"/>
    <property type="match status" value="1"/>
</dbReference>
<dbReference type="GO" id="GO:0016614">
    <property type="term" value="F:oxidoreductase activity, acting on CH-OH group of donors"/>
    <property type="evidence" value="ECO:0007669"/>
    <property type="project" value="UniProtKB-ARBA"/>
</dbReference>
<dbReference type="SUPFAM" id="SSF51735">
    <property type="entry name" value="NAD(P)-binding Rossmann-fold domains"/>
    <property type="match status" value="1"/>
</dbReference>